<dbReference type="InterPro" id="IPR016181">
    <property type="entry name" value="Acyl_CoA_acyltransferase"/>
</dbReference>
<reference evidence="4 5" key="1">
    <citation type="submission" date="2019-08" db="EMBL/GenBank/DDBJ databases">
        <title>Bacillus genomes from the desert of Cuatro Cienegas, Coahuila.</title>
        <authorList>
            <person name="Olmedo-Alvarez G."/>
        </authorList>
    </citation>
    <scope>NUCLEOTIDE SEQUENCE [LARGE SCALE GENOMIC DNA]</scope>
    <source>
        <strain evidence="4 5">CH446_14T</strain>
    </source>
</reference>
<dbReference type="PANTHER" id="PTHR43420:SF31">
    <property type="entry name" value="ACETYLTRANSFERASE"/>
    <property type="match status" value="1"/>
</dbReference>
<evidence type="ECO:0000313" key="5">
    <source>
        <dbReference type="Proteomes" id="UP000322139"/>
    </source>
</evidence>
<dbReference type="InterPro" id="IPR000182">
    <property type="entry name" value="GNAT_dom"/>
</dbReference>
<keyword evidence="1 4" id="KW-0808">Transferase</keyword>
<comment type="caution">
    <text evidence="4">The sequence shown here is derived from an EMBL/GenBank/DDBJ whole genome shotgun (WGS) entry which is preliminary data.</text>
</comment>
<dbReference type="CDD" id="cd04301">
    <property type="entry name" value="NAT_SF"/>
    <property type="match status" value="1"/>
</dbReference>
<dbReference type="GO" id="GO:0016747">
    <property type="term" value="F:acyltransferase activity, transferring groups other than amino-acyl groups"/>
    <property type="evidence" value="ECO:0007669"/>
    <property type="project" value="InterPro"/>
</dbReference>
<dbReference type="AlphaFoldDB" id="A0A5D4RF99"/>
<dbReference type="PROSITE" id="PS51186">
    <property type="entry name" value="GNAT"/>
    <property type="match status" value="1"/>
</dbReference>
<gene>
    <name evidence="4" type="ORF">FZD51_09960</name>
</gene>
<feature type="domain" description="N-acetyltransferase" evidence="3">
    <location>
        <begin position="22"/>
        <end position="161"/>
    </location>
</feature>
<dbReference type="EMBL" id="VTER01000005">
    <property type="protein sequence ID" value="TYS48448.1"/>
    <property type="molecule type" value="Genomic_DNA"/>
</dbReference>
<evidence type="ECO:0000313" key="4">
    <source>
        <dbReference type="EMBL" id="TYS48448.1"/>
    </source>
</evidence>
<dbReference type="Proteomes" id="UP000322139">
    <property type="component" value="Unassembled WGS sequence"/>
</dbReference>
<evidence type="ECO:0000256" key="1">
    <source>
        <dbReference type="ARBA" id="ARBA00022679"/>
    </source>
</evidence>
<accession>A0A5D4RF99</accession>
<dbReference type="InterPro" id="IPR050680">
    <property type="entry name" value="YpeA/RimI_acetyltransf"/>
</dbReference>
<protein>
    <submittedName>
        <fullName evidence="4">GNAT family N-acetyltransferase</fullName>
    </submittedName>
</protein>
<evidence type="ECO:0000256" key="2">
    <source>
        <dbReference type="ARBA" id="ARBA00023315"/>
    </source>
</evidence>
<dbReference type="Pfam" id="PF13527">
    <property type="entry name" value="Acetyltransf_9"/>
    <property type="match status" value="1"/>
</dbReference>
<sequence>MEENNMAVLEKLTFVSGYEKNGVLRRSFNELAKETFGIQFEDWFGLGYWSDKYIPYSFADGDKVVANASANLIRFSGEGKDWKAVQVGTVMTHKDYRNQGLARQLMERILEDYKEADLIYLFANSTVLDFYPKFGFSPVEETQYFIKADAGSNQSEVRKLDGRNPDDLSFIYEMAGRRTFPGGFDAVNTRELLMFYCLNVFHDDIYHLPEDGTIVIARQEEDVLHIYDVISSEPDWNPADLARRLAGKETNRAALYFTPSPKTAVLEKVKYQDSHILFVKYNGEHSRLPAEFKHPLTVQA</sequence>
<dbReference type="PANTHER" id="PTHR43420">
    <property type="entry name" value="ACETYLTRANSFERASE"/>
    <property type="match status" value="1"/>
</dbReference>
<evidence type="ECO:0000259" key="3">
    <source>
        <dbReference type="PROSITE" id="PS51186"/>
    </source>
</evidence>
<dbReference type="Gene3D" id="3.40.630.30">
    <property type="match status" value="1"/>
</dbReference>
<name>A0A5D4RF99_9BACI</name>
<organism evidence="4 5">
    <name type="scientific">Bacillus infantis</name>
    <dbReference type="NCBI Taxonomy" id="324767"/>
    <lineage>
        <taxon>Bacteria</taxon>
        <taxon>Bacillati</taxon>
        <taxon>Bacillota</taxon>
        <taxon>Bacilli</taxon>
        <taxon>Bacillales</taxon>
        <taxon>Bacillaceae</taxon>
        <taxon>Bacillus</taxon>
    </lineage>
</organism>
<keyword evidence="2" id="KW-0012">Acyltransferase</keyword>
<proteinExistence type="predicted"/>
<dbReference type="SUPFAM" id="SSF55729">
    <property type="entry name" value="Acyl-CoA N-acyltransferases (Nat)"/>
    <property type="match status" value="1"/>
</dbReference>